<dbReference type="GO" id="GO:0051537">
    <property type="term" value="F:2 iron, 2 sulfur cluster binding"/>
    <property type="evidence" value="ECO:0007669"/>
    <property type="project" value="TreeGrafter"/>
</dbReference>
<keyword evidence="4" id="KW-0409">Iron storage</keyword>
<evidence type="ECO:0000256" key="2">
    <source>
        <dbReference type="ARBA" id="ARBA00008183"/>
    </source>
</evidence>
<gene>
    <name evidence="13" type="ORF">PMAYCL1PPCAC_06861</name>
</gene>
<evidence type="ECO:0000256" key="8">
    <source>
        <dbReference type="ARBA" id="ARBA00023002"/>
    </source>
</evidence>
<evidence type="ECO:0000313" key="14">
    <source>
        <dbReference type="Proteomes" id="UP001328107"/>
    </source>
</evidence>
<evidence type="ECO:0000256" key="3">
    <source>
        <dbReference type="ARBA" id="ARBA00013107"/>
    </source>
</evidence>
<dbReference type="InterPro" id="IPR002908">
    <property type="entry name" value="Frataxin/CyaY"/>
</dbReference>
<dbReference type="GO" id="GO:0008199">
    <property type="term" value="F:ferric iron binding"/>
    <property type="evidence" value="ECO:0007669"/>
    <property type="project" value="InterPro"/>
</dbReference>
<dbReference type="PRINTS" id="PR00904">
    <property type="entry name" value="FRATAXIN"/>
</dbReference>
<keyword evidence="9" id="KW-0408">Iron</keyword>
<dbReference type="PROSITE" id="PS01344">
    <property type="entry name" value="FRATAXIN_1"/>
    <property type="match status" value="1"/>
</dbReference>
<dbReference type="InterPro" id="IPR036524">
    <property type="entry name" value="Frataxin/CyaY_sf"/>
</dbReference>
<evidence type="ECO:0000256" key="6">
    <source>
        <dbReference type="ARBA" id="ARBA00022496"/>
    </source>
</evidence>
<evidence type="ECO:0000256" key="12">
    <source>
        <dbReference type="ARBA" id="ARBA00047990"/>
    </source>
</evidence>
<dbReference type="NCBIfam" id="TIGR03421">
    <property type="entry name" value="FeS_CyaY"/>
    <property type="match status" value="1"/>
</dbReference>
<dbReference type="EMBL" id="BTRK01000002">
    <property type="protein sequence ID" value="GMR36666.1"/>
    <property type="molecule type" value="Genomic_DNA"/>
</dbReference>
<dbReference type="PANTHER" id="PTHR16821:SF2">
    <property type="entry name" value="FRATAXIN, MITOCHONDRIAL"/>
    <property type="match status" value="1"/>
</dbReference>
<evidence type="ECO:0000256" key="4">
    <source>
        <dbReference type="ARBA" id="ARBA00022434"/>
    </source>
</evidence>
<comment type="subcellular location">
    <subcellularLocation>
        <location evidence="1">Mitochondrion</location>
    </subcellularLocation>
</comment>
<keyword evidence="10" id="KW-0406">Ion transport</keyword>
<evidence type="ECO:0000256" key="5">
    <source>
        <dbReference type="ARBA" id="ARBA00022448"/>
    </source>
</evidence>
<dbReference type="EC" id="1.16.3.1" evidence="3"/>
<keyword evidence="8" id="KW-0560">Oxidoreductase</keyword>
<dbReference type="GO" id="GO:0006826">
    <property type="term" value="P:iron ion transport"/>
    <property type="evidence" value="ECO:0007669"/>
    <property type="project" value="UniProtKB-KW"/>
</dbReference>
<dbReference type="Gene3D" id="3.30.920.10">
    <property type="entry name" value="Frataxin/CyaY"/>
    <property type="match status" value="1"/>
</dbReference>
<keyword evidence="7" id="KW-0809">Transit peptide</keyword>
<name>A0AAN5CCS5_9BILA</name>
<dbReference type="SMART" id="SM01219">
    <property type="entry name" value="Frataxin_Cyay"/>
    <property type="match status" value="1"/>
</dbReference>
<dbReference type="GO" id="GO:0004322">
    <property type="term" value="F:ferroxidase activity"/>
    <property type="evidence" value="ECO:0007669"/>
    <property type="project" value="UniProtKB-EC"/>
</dbReference>
<dbReference type="GO" id="GO:0034986">
    <property type="term" value="F:iron chaperone activity"/>
    <property type="evidence" value="ECO:0007669"/>
    <property type="project" value="TreeGrafter"/>
</dbReference>
<keyword evidence="6" id="KW-0410">Iron transport</keyword>
<comment type="similarity">
    <text evidence="2">Belongs to the frataxin family.</text>
</comment>
<evidence type="ECO:0000256" key="10">
    <source>
        <dbReference type="ARBA" id="ARBA00023065"/>
    </source>
</evidence>
<keyword evidence="11" id="KW-0496">Mitochondrion</keyword>
<protein>
    <recommendedName>
        <fullName evidence="3">ferroxidase</fullName>
        <ecNumber evidence="3">1.16.3.1</ecNumber>
    </recommendedName>
</protein>
<proteinExistence type="inferred from homology"/>
<dbReference type="InterPro" id="IPR017789">
    <property type="entry name" value="Frataxin"/>
</dbReference>
<comment type="catalytic activity">
    <reaction evidence="12">
        <text>4 Fe(2+) + O2 + 4 H(+) = 4 Fe(3+) + 2 H2O</text>
        <dbReference type="Rhea" id="RHEA:11148"/>
        <dbReference type="ChEBI" id="CHEBI:15377"/>
        <dbReference type="ChEBI" id="CHEBI:15378"/>
        <dbReference type="ChEBI" id="CHEBI:15379"/>
        <dbReference type="ChEBI" id="CHEBI:29033"/>
        <dbReference type="ChEBI" id="CHEBI:29034"/>
        <dbReference type="EC" id="1.16.3.1"/>
    </reaction>
</comment>
<dbReference type="Proteomes" id="UP001328107">
    <property type="component" value="Unassembled WGS sequence"/>
</dbReference>
<keyword evidence="5" id="KW-0813">Transport</keyword>
<evidence type="ECO:0000313" key="13">
    <source>
        <dbReference type="EMBL" id="GMR36666.1"/>
    </source>
</evidence>
<dbReference type="SUPFAM" id="SSF55387">
    <property type="entry name" value="Frataxin/Nqo15-like"/>
    <property type="match status" value="1"/>
</dbReference>
<dbReference type="GO" id="GO:0016226">
    <property type="term" value="P:iron-sulfur cluster assembly"/>
    <property type="evidence" value="ECO:0007669"/>
    <property type="project" value="InterPro"/>
</dbReference>
<dbReference type="PANTHER" id="PTHR16821">
    <property type="entry name" value="FRATAXIN"/>
    <property type="match status" value="1"/>
</dbReference>
<dbReference type="AlphaFoldDB" id="A0AAN5CCS5"/>
<dbReference type="GO" id="GO:0006879">
    <property type="term" value="P:intracellular iron ion homeostasis"/>
    <property type="evidence" value="ECO:0007669"/>
    <property type="project" value="UniProtKB-KW"/>
</dbReference>
<dbReference type="PROSITE" id="PS50810">
    <property type="entry name" value="FRATAXIN_2"/>
    <property type="match status" value="1"/>
</dbReference>
<dbReference type="Pfam" id="PF01491">
    <property type="entry name" value="Frataxin_Cyay"/>
    <property type="match status" value="1"/>
</dbReference>
<comment type="caution">
    <text evidence="13">The sequence shown here is derived from an EMBL/GenBank/DDBJ whole genome shotgun (WGS) entry which is preliminary data.</text>
</comment>
<reference evidence="14" key="1">
    <citation type="submission" date="2022-10" db="EMBL/GenBank/DDBJ databases">
        <title>Genome assembly of Pristionchus species.</title>
        <authorList>
            <person name="Yoshida K."/>
            <person name="Sommer R.J."/>
        </authorList>
    </citation>
    <scope>NUCLEOTIDE SEQUENCE [LARGE SCALE GENOMIC DNA]</scope>
    <source>
        <strain evidence="14">RS5460</strain>
    </source>
</reference>
<evidence type="ECO:0000256" key="1">
    <source>
        <dbReference type="ARBA" id="ARBA00004173"/>
    </source>
</evidence>
<dbReference type="GO" id="GO:0008198">
    <property type="term" value="F:ferrous iron binding"/>
    <property type="evidence" value="ECO:0007669"/>
    <property type="project" value="TreeGrafter"/>
</dbReference>
<accession>A0AAN5CCS5</accession>
<evidence type="ECO:0000256" key="9">
    <source>
        <dbReference type="ARBA" id="ARBA00023004"/>
    </source>
</evidence>
<sequence length="137" mass="15384">MLSVVSQLRSFSRIAIRGLSSIAEIDVRVYEKRADETLESISDYVSEIGESVSADIDVSLSMGVLSLDVAHTGTFVINKQRPNLQLWLSSPLSGPRRYDLRDGKWICAREREGLDVLLTREFTQIFPSTPIDFTPHV</sequence>
<dbReference type="NCBIfam" id="TIGR03422">
    <property type="entry name" value="mito_frataxin"/>
    <property type="match status" value="1"/>
</dbReference>
<evidence type="ECO:0000256" key="11">
    <source>
        <dbReference type="ARBA" id="ARBA00023128"/>
    </source>
</evidence>
<organism evidence="13 14">
    <name type="scientific">Pristionchus mayeri</name>
    <dbReference type="NCBI Taxonomy" id="1317129"/>
    <lineage>
        <taxon>Eukaryota</taxon>
        <taxon>Metazoa</taxon>
        <taxon>Ecdysozoa</taxon>
        <taxon>Nematoda</taxon>
        <taxon>Chromadorea</taxon>
        <taxon>Rhabditida</taxon>
        <taxon>Rhabditina</taxon>
        <taxon>Diplogasteromorpha</taxon>
        <taxon>Diplogasteroidea</taxon>
        <taxon>Neodiplogasteridae</taxon>
        <taxon>Pristionchus</taxon>
    </lineage>
</organism>
<dbReference type="GO" id="GO:0005739">
    <property type="term" value="C:mitochondrion"/>
    <property type="evidence" value="ECO:0007669"/>
    <property type="project" value="UniProtKB-SubCell"/>
</dbReference>
<evidence type="ECO:0000256" key="7">
    <source>
        <dbReference type="ARBA" id="ARBA00022946"/>
    </source>
</evidence>
<dbReference type="InterPro" id="IPR020895">
    <property type="entry name" value="Frataxin_CS"/>
</dbReference>
<keyword evidence="14" id="KW-1185">Reference proteome</keyword>